<keyword evidence="10" id="KW-1185">Reference proteome</keyword>
<feature type="domain" description="DNA replication/recombination mediator RecO N-terminal" evidence="8">
    <location>
        <begin position="1"/>
        <end position="77"/>
    </location>
</feature>
<evidence type="ECO:0000256" key="1">
    <source>
        <dbReference type="ARBA" id="ARBA00007452"/>
    </source>
</evidence>
<dbReference type="Gene3D" id="1.20.1440.120">
    <property type="entry name" value="Recombination protein O, C-terminal domain"/>
    <property type="match status" value="1"/>
</dbReference>
<evidence type="ECO:0000256" key="7">
    <source>
        <dbReference type="HAMAP-Rule" id="MF_00201"/>
    </source>
</evidence>
<evidence type="ECO:0000313" key="9">
    <source>
        <dbReference type="EMBL" id="SDC74648.1"/>
    </source>
</evidence>
<dbReference type="SUPFAM" id="SSF50249">
    <property type="entry name" value="Nucleic acid-binding proteins"/>
    <property type="match status" value="1"/>
</dbReference>
<dbReference type="Proteomes" id="UP000199387">
    <property type="component" value="Unassembled WGS sequence"/>
</dbReference>
<dbReference type="InterPro" id="IPR003717">
    <property type="entry name" value="RecO"/>
</dbReference>
<reference evidence="9 10" key="1">
    <citation type="submission" date="2016-10" db="EMBL/GenBank/DDBJ databases">
        <authorList>
            <person name="de Groot N.N."/>
        </authorList>
    </citation>
    <scope>NUCLEOTIDE SEQUENCE [LARGE SCALE GENOMIC DNA]</scope>
    <source>
        <strain evidence="9 10">DSM 45514</strain>
    </source>
</reference>
<keyword evidence="5 7" id="KW-0234">DNA repair</keyword>
<dbReference type="GO" id="GO:0043590">
    <property type="term" value="C:bacterial nucleoid"/>
    <property type="evidence" value="ECO:0007669"/>
    <property type="project" value="TreeGrafter"/>
</dbReference>
<proteinExistence type="inferred from homology"/>
<evidence type="ECO:0000256" key="3">
    <source>
        <dbReference type="ARBA" id="ARBA00022763"/>
    </source>
</evidence>
<dbReference type="PANTHER" id="PTHR33991:SF1">
    <property type="entry name" value="DNA REPAIR PROTEIN RECO"/>
    <property type="match status" value="1"/>
</dbReference>
<evidence type="ECO:0000313" key="10">
    <source>
        <dbReference type="Proteomes" id="UP000199387"/>
    </source>
</evidence>
<dbReference type="RefSeq" id="WP_091571230.1">
    <property type="nucleotide sequence ID" value="NZ_FMZA01000015.1"/>
</dbReference>
<evidence type="ECO:0000259" key="8">
    <source>
        <dbReference type="Pfam" id="PF11967"/>
    </source>
</evidence>
<dbReference type="HAMAP" id="MF_00201">
    <property type="entry name" value="RecO"/>
    <property type="match status" value="1"/>
</dbReference>
<dbReference type="Pfam" id="PF02565">
    <property type="entry name" value="RecO_C"/>
    <property type="match status" value="1"/>
</dbReference>
<keyword evidence="3 7" id="KW-0227">DNA damage</keyword>
<dbReference type="NCBIfam" id="TIGR00613">
    <property type="entry name" value="reco"/>
    <property type="match status" value="1"/>
</dbReference>
<dbReference type="Gene3D" id="2.40.50.140">
    <property type="entry name" value="Nucleic acid-binding proteins"/>
    <property type="match status" value="1"/>
</dbReference>
<name>A0A1G6P3R3_9BACL</name>
<accession>A0A1G6P3R3</accession>
<dbReference type="GO" id="GO:0006310">
    <property type="term" value="P:DNA recombination"/>
    <property type="evidence" value="ECO:0007669"/>
    <property type="project" value="UniProtKB-UniRule"/>
</dbReference>
<evidence type="ECO:0000256" key="2">
    <source>
        <dbReference type="ARBA" id="ARBA00021310"/>
    </source>
</evidence>
<sequence>MLEKVEGIVLRTRDYGESNKVVILFTREQGKLAAMARGAKKPKSRLGGATQPFTMGQYLCFIGSGMATVSQADILESHHPLRFDLILASYASYLTEFLDRMTVEKEPAPALYELLLSTFEMMEDGVDPDILARIFELKVLETAGYRPVLDGCMVCGATDRPVKFSVRQGGFLCLHCADRDPRALSLSPAAARIIKTLQRVTPDRLGNVQVKEETKQQLERALRSFVDEYVDVRLKSRDFLDRVRRDWSEES</sequence>
<protein>
    <recommendedName>
        <fullName evidence="2 7">DNA repair protein RecO</fullName>
    </recommendedName>
    <alternativeName>
        <fullName evidence="6 7">Recombination protein O</fullName>
    </alternativeName>
</protein>
<keyword evidence="4 7" id="KW-0233">DNA recombination</keyword>
<evidence type="ECO:0000256" key="4">
    <source>
        <dbReference type="ARBA" id="ARBA00023172"/>
    </source>
</evidence>
<gene>
    <name evidence="7" type="primary">recO</name>
    <name evidence="9" type="ORF">SAMN04488112_11552</name>
</gene>
<evidence type="ECO:0000256" key="5">
    <source>
        <dbReference type="ARBA" id="ARBA00023204"/>
    </source>
</evidence>
<dbReference type="SUPFAM" id="SSF57863">
    <property type="entry name" value="ArfGap/RecO-like zinc finger"/>
    <property type="match status" value="1"/>
</dbReference>
<dbReference type="InterPro" id="IPR037278">
    <property type="entry name" value="ARFGAP/RecO"/>
</dbReference>
<dbReference type="EMBL" id="FMZA01000015">
    <property type="protein sequence ID" value="SDC74648.1"/>
    <property type="molecule type" value="Genomic_DNA"/>
</dbReference>
<dbReference type="InterPro" id="IPR042242">
    <property type="entry name" value="RecO_C"/>
</dbReference>
<comment type="function">
    <text evidence="7">Involved in DNA repair and RecF pathway recombination.</text>
</comment>
<dbReference type="AlphaFoldDB" id="A0A1G6P3R3"/>
<dbReference type="Pfam" id="PF11967">
    <property type="entry name" value="RecO_N"/>
    <property type="match status" value="1"/>
</dbReference>
<dbReference type="PANTHER" id="PTHR33991">
    <property type="entry name" value="DNA REPAIR PROTEIN RECO"/>
    <property type="match status" value="1"/>
</dbReference>
<dbReference type="GO" id="GO:0006302">
    <property type="term" value="P:double-strand break repair"/>
    <property type="evidence" value="ECO:0007669"/>
    <property type="project" value="TreeGrafter"/>
</dbReference>
<dbReference type="STRING" id="1236220.SAMN04488112_11552"/>
<evidence type="ECO:0000256" key="6">
    <source>
        <dbReference type="ARBA" id="ARBA00033409"/>
    </source>
</evidence>
<dbReference type="InterPro" id="IPR012340">
    <property type="entry name" value="NA-bd_OB-fold"/>
</dbReference>
<comment type="similarity">
    <text evidence="1 7">Belongs to the RecO family.</text>
</comment>
<dbReference type="OrthoDB" id="9797083at2"/>
<organism evidence="9 10">
    <name type="scientific">Melghirimyces thermohalophilus</name>
    <dbReference type="NCBI Taxonomy" id="1236220"/>
    <lineage>
        <taxon>Bacteria</taxon>
        <taxon>Bacillati</taxon>
        <taxon>Bacillota</taxon>
        <taxon>Bacilli</taxon>
        <taxon>Bacillales</taxon>
        <taxon>Thermoactinomycetaceae</taxon>
        <taxon>Melghirimyces</taxon>
    </lineage>
</organism>
<dbReference type="InterPro" id="IPR022572">
    <property type="entry name" value="DNA_rep/recomb_RecO_N"/>
</dbReference>